<keyword evidence="3" id="KW-0255">Endonuclease</keyword>
<evidence type="ECO:0000256" key="5">
    <source>
        <dbReference type="ARBA" id="ARBA00023157"/>
    </source>
</evidence>
<keyword evidence="8" id="KW-1185">Reference proteome</keyword>
<dbReference type="GO" id="GO:0003676">
    <property type="term" value="F:nucleic acid binding"/>
    <property type="evidence" value="ECO:0007669"/>
    <property type="project" value="InterPro"/>
</dbReference>
<dbReference type="Gene3D" id="1.10.575.10">
    <property type="entry name" value="P1 Nuclease"/>
    <property type="match status" value="1"/>
</dbReference>
<dbReference type="PANTHER" id="PTHR33146:SF26">
    <property type="entry name" value="ENDONUCLEASE 4"/>
    <property type="match status" value="1"/>
</dbReference>
<dbReference type="Pfam" id="PF02265">
    <property type="entry name" value="S1-P1_nuclease"/>
    <property type="match status" value="1"/>
</dbReference>
<dbReference type="PATRIC" id="fig|1328313.3.peg.1681"/>
<keyword evidence="2" id="KW-0479">Metal-binding</keyword>
<dbReference type="RefSeq" id="WP_035014248.1">
    <property type="nucleotide sequence ID" value="NZ_ARZY01000012.1"/>
</dbReference>
<dbReference type="GO" id="GO:0004519">
    <property type="term" value="F:endonuclease activity"/>
    <property type="evidence" value="ECO:0007669"/>
    <property type="project" value="UniProtKB-KW"/>
</dbReference>
<evidence type="ECO:0000256" key="3">
    <source>
        <dbReference type="ARBA" id="ARBA00022759"/>
    </source>
</evidence>
<dbReference type="AlphaFoldDB" id="W7QRE5"/>
<organism evidence="7 8">
    <name type="scientific">Catenovulum agarivorans DS-2</name>
    <dbReference type="NCBI Taxonomy" id="1328313"/>
    <lineage>
        <taxon>Bacteria</taxon>
        <taxon>Pseudomonadati</taxon>
        <taxon>Pseudomonadota</taxon>
        <taxon>Gammaproteobacteria</taxon>
        <taxon>Alteromonadales</taxon>
        <taxon>Alteromonadaceae</taxon>
        <taxon>Catenovulum</taxon>
    </lineage>
</organism>
<dbReference type="Proteomes" id="UP000019276">
    <property type="component" value="Unassembled WGS sequence"/>
</dbReference>
<dbReference type="GO" id="GO:0006308">
    <property type="term" value="P:DNA catabolic process"/>
    <property type="evidence" value="ECO:0007669"/>
    <property type="project" value="InterPro"/>
</dbReference>
<evidence type="ECO:0000256" key="4">
    <source>
        <dbReference type="ARBA" id="ARBA00022801"/>
    </source>
</evidence>
<proteinExistence type="predicted"/>
<gene>
    <name evidence="7" type="ORF">DS2_08228</name>
</gene>
<name>W7QRE5_9ALTE</name>
<evidence type="ECO:0000256" key="6">
    <source>
        <dbReference type="ARBA" id="ARBA00023180"/>
    </source>
</evidence>
<dbReference type="SUPFAM" id="SSF48537">
    <property type="entry name" value="Phospholipase C/P1 nuclease"/>
    <property type="match status" value="1"/>
</dbReference>
<dbReference type="EMBL" id="ARZY01000012">
    <property type="protein sequence ID" value="EWH10443.1"/>
    <property type="molecule type" value="Genomic_DNA"/>
</dbReference>
<evidence type="ECO:0000256" key="1">
    <source>
        <dbReference type="ARBA" id="ARBA00022722"/>
    </source>
</evidence>
<dbReference type="GO" id="GO:0046872">
    <property type="term" value="F:metal ion binding"/>
    <property type="evidence" value="ECO:0007669"/>
    <property type="project" value="UniProtKB-KW"/>
</dbReference>
<sequence length="264" mass="30241">MKRIRIAIGLLYLFAVIQPPVYAWGPMGHALTGELAEPFLTTTAKEKIKRLLGNESIAYATTYLDRMRGNKSEFWQKTASPWHYVTVPDGQLYSQNQHAPSRGDAYTALNHYAGVLAKSNNPKQQKLALYFILHLVGDIHQPLHAGNGKDRGGNNFQVYFQHKRTNLHRLWDSQMLSQHKQKHWHNKLSAQLNQLPLAQIQTWQDSSSIEWINESAKIRQQIYPTAERQNIDSKYVSDALKTTELRLMQAAVRLAHLLNTLLAH</sequence>
<dbReference type="InterPro" id="IPR003154">
    <property type="entry name" value="S1/P1nuclease"/>
</dbReference>
<dbReference type="OrthoDB" id="267579at2"/>
<comment type="caution">
    <text evidence="7">The sequence shown here is derived from an EMBL/GenBank/DDBJ whole genome shotgun (WGS) entry which is preliminary data.</text>
</comment>
<dbReference type="GO" id="GO:0016788">
    <property type="term" value="F:hydrolase activity, acting on ester bonds"/>
    <property type="evidence" value="ECO:0007669"/>
    <property type="project" value="InterPro"/>
</dbReference>
<dbReference type="CDD" id="cd11010">
    <property type="entry name" value="S1-P1_nuclease"/>
    <property type="match status" value="1"/>
</dbReference>
<dbReference type="STRING" id="1328313.DS2_08228"/>
<evidence type="ECO:0000256" key="2">
    <source>
        <dbReference type="ARBA" id="ARBA00022723"/>
    </source>
</evidence>
<protein>
    <submittedName>
        <fullName evidence="7">S1/P1 Nuclease</fullName>
    </submittedName>
</protein>
<evidence type="ECO:0000313" key="7">
    <source>
        <dbReference type="EMBL" id="EWH10443.1"/>
    </source>
</evidence>
<dbReference type="InterPro" id="IPR008947">
    <property type="entry name" value="PLipase_C/P1_nuclease_dom_sf"/>
</dbReference>
<keyword evidence="5" id="KW-1015">Disulfide bond</keyword>
<evidence type="ECO:0000313" key="8">
    <source>
        <dbReference type="Proteomes" id="UP000019276"/>
    </source>
</evidence>
<keyword evidence="4" id="KW-0378">Hydrolase</keyword>
<accession>W7QRE5</accession>
<reference evidence="7 8" key="1">
    <citation type="journal article" date="2014" name="Genome Announc.">
        <title>Draft Genome Sequence of the Agar-Degrading Bacterium Catenovulum sp. Strain DS-2, Isolated from Intestines of Haliotis diversicolor.</title>
        <authorList>
            <person name="Shan D."/>
            <person name="Li X."/>
            <person name="Gu Z."/>
            <person name="Wei G."/>
            <person name="Gao Z."/>
            <person name="Shao Z."/>
        </authorList>
    </citation>
    <scope>NUCLEOTIDE SEQUENCE [LARGE SCALE GENOMIC DNA]</scope>
    <source>
        <strain evidence="7 8">DS-2</strain>
    </source>
</reference>
<keyword evidence="6" id="KW-0325">Glycoprotein</keyword>
<dbReference type="eggNOG" id="ENOG502Z82C">
    <property type="taxonomic scope" value="Bacteria"/>
</dbReference>
<keyword evidence="1" id="KW-0540">Nuclease</keyword>
<dbReference type="PANTHER" id="PTHR33146">
    <property type="entry name" value="ENDONUCLEASE 4"/>
    <property type="match status" value="1"/>
</dbReference>